<dbReference type="EMBL" id="KK100376">
    <property type="protein sequence ID" value="KIZ06406.1"/>
    <property type="molecule type" value="Genomic_DNA"/>
</dbReference>
<dbReference type="Proteomes" id="UP000054498">
    <property type="component" value="Unassembled WGS sequence"/>
</dbReference>
<dbReference type="GeneID" id="25733189"/>
<evidence type="ECO:0000256" key="2">
    <source>
        <dbReference type="ARBA" id="ARBA00023235"/>
    </source>
</evidence>
<dbReference type="InterPro" id="IPR042214">
    <property type="entry name" value="TruD_catalytic"/>
</dbReference>
<comment type="similarity">
    <text evidence="1">Belongs to the pseudouridine synthase TruD family.</text>
</comment>
<dbReference type="PANTHER" id="PTHR13326">
    <property type="entry name" value="TRNA PSEUDOURIDINE SYNTHASE D"/>
    <property type="match status" value="1"/>
</dbReference>
<dbReference type="InterPro" id="IPR011760">
    <property type="entry name" value="PsdUridine_synth_TruD_insert"/>
</dbReference>
<feature type="compositionally biased region" description="Gly residues" evidence="3">
    <location>
        <begin position="9"/>
        <end position="35"/>
    </location>
</feature>
<dbReference type="GO" id="GO:0009982">
    <property type="term" value="F:pseudouridine synthase activity"/>
    <property type="evidence" value="ECO:0007669"/>
    <property type="project" value="InterPro"/>
</dbReference>
<dbReference type="STRING" id="145388.A0A0D2NPR6"/>
<dbReference type="PROSITE" id="PS50984">
    <property type="entry name" value="TRUD"/>
    <property type="match status" value="1"/>
</dbReference>
<proteinExistence type="inferred from homology"/>
<name>A0A0D2NPR6_9CHLO</name>
<keyword evidence="4" id="KW-0812">Transmembrane</keyword>
<dbReference type="SUPFAM" id="SSF55120">
    <property type="entry name" value="Pseudouridine synthase"/>
    <property type="match status" value="1"/>
</dbReference>
<dbReference type="AlphaFoldDB" id="A0A0D2NPR6"/>
<evidence type="ECO:0000256" key="3">
    <source>
        <dbReference type="SAM" id="MobiDB-lite"/>
    </source>
</evidence>
<feature type="transmembrane region" description="Helical" evidence="4">
    <location>
        <begin position="124"/>
        <end position="154"/>
    </location>
</feature>
<keyword evidence="2" id="KW-0413">Isomerase</keyword>
<dbReference type="GO" id="GO:0005634">
    <property type="term" value="C:nucleus"/>
    <property type="evidence" value="ECO:0007669"/>
    <property type="project" value="TreeGrafter"/>
</dbReference>
<evidence type="ECO:0000313" key="7">
    <source>
        <dbReference type="Proteomes" id="UP000054498"/>
    </source>
</evidence>
<dbReference type="InterPro" id="IPR020103">
    <property type="entry name" value="PsdUridine_synth_cat_dom_sf"/>
</dbReference>
<reference evidence="6 7" key="1">
    <citation type="journal article" date="2013" name="BMC Genomics">
        <title>Reconstruction of the lipid metabolism for the microalga Monoraphidium neglectum from its genome sequence reveals characteristics suitable for biofuel production.</title>
        <authorList>
            <person name="Bogen C."/>
            <person name="Al-Dilaimi A."/>
            <person name="Albersmeier A."/>
            <person name="Wichmann J."/>
            <person name="Grundmann M."/>
            <person name="Rupp O."/>
            <person name="Lauersen K.J."/>
            <person name="Blifernez-Klassen O."/>
            <person name="Kalinowski J."/>
            <person name="Goesmann A."/>
            <person name="Mussgnug J.H."/>
            <person name="Kruse O."/>
        </authorList>
    </citation>
    <scope>NUCLEOTIDE SEQUENCE [LARGE SCALE GENOMIC DNA]</scope>
    <source>
        <strain evidence="6 7">SAG 48.87</strain>
    </source>
</reference>
<feature type="region of interest" description="Disordered" evidence="3">
    <location>
        <begin position="1"/>
        <end position="35"/>
    </location>
</feature>
<evidence type="ECO:0000256" key="4">
    <source>
        <dbReference type="SAM" id="Phobius"/>
    </source>
</evidence>
<dbReference type="KEGG" id="mng:MNEG_1552"/>
<keyword evidence="7" id="KW-1185">Reference proteome</keyword>
<evidence type="ECO:0000259" key="5">
    <source>
        <dbReference type="PROSITE" id="PS50984"/>
    </source>
</evidence>
<dbReference type="Pfam" id="PF01142">
    <property type="entry name" value="TruD"/>
    <property type="match status" value="1"/>
</dbReference>
<dbReference type="Gene3D" id="3.30.2350.20">
    <property type="entry name" value="TruD, catalytic domain"/>
    <property type="match status" value="1"/>
</dbReference>
<dbReference type="InterPro" id="IPR001656">
    <property type="entry name" value="PsdUridine_synth_TruD"/>
</dbReference>
<evidence type="ECO:0000256" key="1">
    <source>
        <dbReference type="ARBA" id="ARBA00007953"/>
    </source>
</evidence>
<dbReference type="GO" id="GO:0003723">
    <property type="term" value="F:RNA binding"/>
    <property type="evidence" value="ECO:0007669"/>
    <property type="project" value="InterPro"/>
</dbReference>
<protein>
    <submittedName>
        <fullName evidence="6">Putative Pseudouridylate synthase 7</fullName>
    </submittedName>
</protein>
<organism evidence="6 7">
    <name type="scientific">Monoraphidium neglectum</name>
    <dbReference type="NCBI Taxonomy" id="145388"/>
    <lineage>
        <taxon>Eukaryota</taxon>
        <taxon>Viridiplantae</taxon>
        <taxon>Chlorophyta</taxon>
        <taxon>core chlorophytes</taxon>
        <taxon>Chlorophyceae</taxon>
        <taxon>CS clade</taxon>
        <taxon>Sphaeropleales</taxon>
        <taxon>Selenastraceae</taxon>
        <taxon>Monoraphidium</taxon>
    </lineage>
</organism>
<dbReference type="OrthoDB" id="551065at2759"/>
<evidence type="ECO:0000313" key="6">
    <source>
        <dbReference type="EMBL" id="KIZ06406.1"/>
    </source>
</evidence>
<dbReference type="PANTHER" id="PTHR13326:SF21">
    <property type="entry name" value="PSEUDOURIDYLATE SYNTHASE PUS7L"/>
    <property type="match status" value="1"/>
</dbReference>
<sequence>MLHGAADARGGGRGGARGGGRGGGRGDRGGGAGFGIAGTKDKRGVTAQLRGIKLGDFGFSAEGLQLGQLRGNCFRLLVRDVRGATEEQIAAACESLKQRGFINYFGLQRFGTGGSPTHKVGAGFAALLLLLLLLLLVPLLLPLLLLLLLLLLCVSCMP</sequence>
<dbReference type="RefSeq" id="XP_013905425.1">
    <property type="nucleotide sequence ID" value="XM_014049971.1"/>
</dbReference>
<gene>
    <name evidence="6" type="ORF">MNEG_1552</name>
</gene>
<dbReference type="GO" id="GO:0001522">
    <property type="term" value="P:pseudouridine synthesis"/>
    <property type="evidence" value="ECO:0007669"/>
    <property type="project" value="InterPro"/>
</dbReference>
<feature type="domain" description="TRUD" evidence="5">
    <location>
        <begin position="100"/>
        <end position="158"/>
    </location>
</feature>
<accession>A0A0D2NPR6</accession>
<keyword evidence="4" id="KW-1133">Transmembrane helix</keyword>
<keyword evidence="4" id="KW-0472">Membrane</keyword>